<dbReference type="EMBL" id="CAXIEN010000081">
    <property type="protein sequence ID" value="CAL1274909.1"/>
    <property type="molecule type" value="Genomic_DNA"/>
</dbReference>
<proteinExistence type="predicted"/>
<name>A0AAV1ZT28_9ARAC</name>
<sequence length="124" mass="14044">MLPKFLLYPNFISRCALSCISVIRRKPSVFRMTLEFVLNQKAANGRDEERAQHMGQRRKGKFHLSQRMIRIPGSDGDVTTERVPQTPSRPELWLPGNGISLLPADREQLLTTAIQSEVITCGSH</sequence>
<dbReference type="AlphaFoldDB" id="A0AAV1ZT28"/>
<dbReference type="Proteomes" id="UP001497382">
    <property type="component" value="Unassembled WGS sequence"/>
</dbReference>
<evidence type="ECO:0000313" key="2">
    <source>
        <dbReference type="Proteomes" id="UP001497382"/>
    </source>
</evidence>
<comment type="caution">
    <text evidence="1">The sequence shown here is derived from an EMBL/GenBank/DDBJ whole genome shotgun (WGS) entry which is preliminary data.</text>
</comment>
<accession>A0AAV1ZT28</accession>
<organism evidence="1 2">
    <name type="scientific">Larinioides sclopetarius</name>
    <dbReference type="NCBI Taxonomy" id="280406"/>
    <lineage>
        <taxon>Eukaryota</taxon>
        <taxon>Metazoa</taxon>
        <taxon>Ecdysozoa</taxon>
        <taxon>Arthropoda</taxon>
        <taxon>Chelicerata</taxon>
        <taxon>Arachnida</taxon>
        <taxon>Araneae</taxon>
        <taxon>Araneomorphae</taxon>
        <taxon>Entelegynae</taxon>
        <taxon>Araneoidea</taxon>
        <taxon>Araneidae</taxon>
        <taxon>Larinioides</taxon>
    </lineage>
</organism>
<reference evidence="1 2" key="1">
    <citation type="submission" date="2024-04" db="EMBL/GenBank/DDBJ databases">
        <authorList>
            <person name="Rising A."/>
            <person name="Reimegard J."/>
            <person name="Sonavane S."/>
            <person name="Akerstrom W."/>
            <person name="Nylinder S."/>
            <person name="Hedman E."/>
            <person name="Kallberg Y."/>
        </authorList>
    </citation>
    <scope>NUCLEOTIDE SEQUENCE [LARGE SCALE GENOMIC DNA]</scope>
</reference>
<keyword evidence="2" id="KW-1185">Reference proteome</keyword>
<protein>
    <submittedName>
        <fullName evidence="1">Uncharacterized protein</fullName>
    </submittedName>
</protein>
<gene>
    <name evidence="1" type="ORF">LARSCL_LOCUS7775</name>
</gene>
<evidence type="ECO:0000313" key="1">
    <source>
        <dbReference type="EMBL" id="CAL1274909.1"/>
    </source>
</evidence>